<evidence type="ECO:0000313" key="1">
    <source>
        <dbReference type="EMBL" id="KXJ88732.1"/>
    </source>
</evidence>
<dbReference type="OrthoDB" id="21416at2759"/>
<keyword evidence="2" id="KW-1185">Reference proteome</keyword>
<evidence type="ECO:0008006" key="3">
    <source>
        <dbReference type="Google" id="ProtNLM"/>
    </source>
</evidence>
<dbReference type="PANTHER" id="PTHR10039:SF14">
    <property type="entry name" value="NACHT DOMAIN-CONTAINING PROTEIN"/>
    <property type="match status" value="1"/>
</dbReference>
<organism evidence="1 2">
    <name type="scientific">Microdochium bolleyi</name>
    <dbReference type="NCBI Taxonomy" id="196109"/>
    <lineage>
        <taxon>Eukaryota</taxon>
        <taxon>Fungi</taxon>
        <taxon>Dikarya</taxon>
        <taxon>Ascomycota</taxon>
        <taxon>Pezizomycotina</taxon>
        <taxon>Sordariomycetes</taxon>
        <taxon>Xylariomycetidae</taxon>
        <taxon>Xylariales</taxon>
        <taxon>Microdochiaceae</taxon>
        <taxon>Microdochium</taxon>
    </lineage>
</organism>
<gene>
    <name evidence="1" type="ORF">Micbo1qcDRAFT_166172</name>
</gene>
<proteinExistence type="predicted"/>
<feature type="non-terminal residue" evidence="1">
    <location>
        <position position="443"/>
    </location>
</feature>
<dbReference type="Proteomes" id="UP000070501">
    <property type="component" value="Unassembled WGS sequence"/>
</dbReference>
<dbReference type="EMBL" id="KQ964257">
    <property type="protein sequence ID" value="KXJ88732.1"/>
    <property type="molecule type" value="Genomic_DNA"/>
</dbReference>
<reference evidence="2" key="1">
    <citation type="submission" date="2016-02" db="EMBL/GenBank/DDBJ databases">
        <title>Draft genome sequence of Microdochium bolleyi, a fungal endophyte of beachgrass.</title>
        <authorList>
            <consortium name="DOE Joint Genome Institute"/>
            <person name="David A.S."/>
            <person name="May G."/>
            <person name="Haridas S."/>
            <person name="Lim J."/>
            <person name="Wang M."/>
            <person name="Labutti K."/>
            <person name="Lipzen A."/>
            <person name="Barry K."/>
            <person name="Grigoriev I.V."/>
        </authorList>
    </citation>
    <scope>NUCLEOTIDE SEQUENCE [LARGE SCALE GENOMIC DNA]</scope>
    <source>
        <strain evidence="2">J235TASD1</strain>
    </source>
</reference>
<protein>
    <recommendedName>
        <fullName evidence="3">Tetratricopeptide repeat protein</fullName>
    </recommendedName>
</protein>
<dbReference type="InParanoid" id="A0A136IUZ5"/>
<dbReference type="InterPro" id="IPR011990">
    <property type="entry name" value="TPR-like_helical_dom_sf"/>
</dbReference>
<dbReference type="Gene3D" id="1.25.40.10">
    <property type="entry name" value="Tetratricopeptide repeat domain"/>
    <property type="match status" value="1"/>
</dbReference>
<accession>A0A136IUZ5</accession>
<dbReference type="STRING" id="196109.A0A136IUZ5"/>
<dbReference type="SUPFAM" id="SSF48452">
    <property type="entry name" value="TPR-like"/>
    <property type="match status" value="1"/>
</dbReference>
<name>A0A136IUZ5_9PEZI</name>
<dbReference type="PANTHER" id="PTHR10039">
    <property type="entry name" value="AMELOGENIN"/>
    <property type="match status" value="1"/>
</dbReference>
<sequence length="443" mass="50755">MYLDHLQDASTEEDLDRRLSEFPRNLADAYQKLDEDGCRGFRRDEMQHRRDLLLTALTSLRPLKIDEIASLHQFRKGKESDVLRFSRPFLILDDGYVKFTHSTVREYLLIPSLGQDAATYRTCVSSIRSTLAEKTVAVLSKPEFGDLGNIKDILLQNIEELDEPAEATSATRAMTEPAYDYAAKSWYQHVAEAEEWTERLAQALRKFLPSAQFVHWAEYVTNADGEGTRLSRSREILRDCAVARHGLDLEHYCIFPYQTTSSRFDAEAGDQLLRWLTLKELGNYLFLVGDTDLTWKIRKQVADELGALLGREHPLFLRALSESAYSCFLSNDMRQALTDYQYLYETQSRILGPDKPGTLTALAYRGHAHYYMGHVDEALESLWEAVEGFRRLLGETHINTLGFLWNVAILFEAYGRDEEAMVILRTILEERVKALGDADLFAV</sequence>
<evidence type="ECO:0000313" key="2">
    <source>
        <dbReference type="Proteomes" id="UP000070501"/>
    </source>
</evidence>
<dbReference type="AlphaFoldDB" id="A0A136IUZ5"/>